<organism evidence="2 3">
    <name type="scientific">Colletotrichum asianum</name>
    <dbReference type="NCBI Taxonomy" id="702518"/>
    <lineage>
        <taxon>Eukaryota</taxon>
        <taxon>Fungi</taxon>
        <taxon>Dikarya</taxon>
        <taxon>Ascomycota</taxon>
        <taxon>Pezizomycotina</taxon>
        <taxon>Sordariomycetes</taxon>
        <taxon>Hypocreomycetidae</taxon>
        <taxon>Glomerellales</taxon>
        <taxon>Glomerellaceae</taxon>
        <taxon>Colletotrichum</taxon>
        <taxon>Colletotrichum gloeosporioides species complex</taxon>
    </lineage>
</organism>
<dbReference type="Proteomes" id="UP000434172">
    <property type="component" value="Unassembled WGS sequence"/>
</dbReference>
<evidence type="ECO:0000313" key="3">
    <source>
        <dbReference type="Proteomes" id="UP000434172"/>
    </source>
</evidence>
<accession>A0A8H3WTG0</accession>
<comment type="caution">
    <text evidence="2">The sequence shown here is derived from an EMBL/GenBank/DDBJ whole genome shotgun (WGS) entry which is preliminary data.</text>
</comment>
<dbReference type="OrthoDB" id="5402997at2759"/>
<feature type="compositionally biased region" description="Polar residues" evidence="1">
    <location>
        <begin position="258"/>
        <end position="271"/>
    </location>
</feature>
<feature type="compositionally biased region" description="Basic and acidic residues" evidence="1">
    <location>
        <begin position="295"/>
        <end position="305"/>
    </location>
</feature>
<dbReference type="AlphaFoldDB" id="A0A8H3WTG0"/>
<evidence type="ECO:0008006" key="4">
    <source>
        <dbReference type="Google" id="ProtNLM"/>
    </source>
</evidence>
<feature type="compositionally biased region" description="Basic and acidic residues" evidence="1">
    <location>
        <begin position="193"/>
        <end position="212"/>
    </location>
</feature>
<gene>
    <name evidence="2" type="ORF">GQ607_002362</name>
</gene>
<reference evidence="2 3" key="1">
    <citation type="submission" date="2019-12" db="EMBL/GenBank/DDBJ databases">
        <title>A genome sequence resource for the geographically widespread anthracnose pathogen Colletotrichum asianum.</title>
        <authorList>
            <person name="Meng Y."/>
        </authorList>
    </citation>
    <scope>NUCLEOTIDE SEQUENCE [LARGE SCALE GENOMIC DNA]</scope>
    <source>
        <strain evidence="2 3">ICMP 18580</strain>
    </source>
</reference>
<evidence type="ECO:0000313" key="2">
    <source>
        <dbReference type="EMBL" id="KAF0330483.1"/>
    </source>
</evidence>
<dbReference type="EMBL" id="WOWK01000007">
    <property type="protein sequence ID" value="KAF0330483.1"/>
    <property type="molecule type" value="Genomic_DNA"/>
</dbReference>
<proteinExistence type="predicted"/>
<sequence>MSRGEQAPGDICQVLCLTAEGREPPACRKRSSRTNTAQRIQDRFDHIRAVRSSDNERLRDVNRMYRWLFMNGEFDSERFKMALRDSRRRDWVCCSTLTPDQNTTSARRTASTVWAVAEDELNTFFGGEVTGNTWKEIGAFAKKAPEWHRARTALIAAREQRLNSDSPNKRLSVTKSWAPYDMKTAVGIYESSMRTDSEVPTDEYERSGHTEDSNQAAVDADDVTEDERIRLARHESMSVPPQSAEMDADTDDTIVVSSGSLVTQPLPSVQVGSRKRSRGLEMNADHPTPKRRGLRRSDNGPRDGLDDNTLEGLTSGEALSSESIYAALRLLQCAVGAGLEVIDHDAPESFSTLAGDTGTQRLVPLCHDGHWVLGVLGAHQGSLRVYDPQPSPTNRQAFKAMIAVLFPATPPQVRFTAPLLQEADEDSGLLLVVSAFYVSLNMQVPQEVDHDLWRELLRILLMPLSDKDADIVQNHVLGQPLILESRPEEVAMPGHSINVGDIPVSLEPTEAWKLLDHLRRESLAAFQRAELILSSVSSAMEVVTALESRARTRCEQEIGQIGVGVVGAVFRLHRLKSSFEKTQHHINSAHASLASIIGRLAITDE</sequence>
<evidence type="ECO:0000256" key="1">
    <source>
        <dbReference type="SAM" id="MobiDB-lite"/>
    </source>
</evidence>
<protein>
    <recommendedName>
        <fullName evidence="4">Ubiquitin-like protease family profile domain-containing protein</fullName>
    </recommendedName>
</protein>
<keyword evidence="3" id="KW-1185">Reference proteome</keyword>
<feature type="region of interest" description="Disordered" evidence="1">
    <location>
        <begin position="189"/>
        <end position="223"/>
    </location>
</feature>
<name>A0A8H3WTG0_9PEZI</name>
<feature type="region of interest" description="Disordered" evidence="1">
    <location>
        <begin position="258"/>
        <end position="313"/>
    </location>
</feature>